<reference evidence="2 3" key="1">
    <citation type="journal article" date="2019" name="Nat. Plants">
        <title>Stout camphor tree genome fills gaps in understanding of flowering plant genome evolution.</title>
        <authorList>
            <person name="Chaw S.M."/>
            <person name="Liu Y.C."/>
            <person name="Wu Y.W."/>
            <person name="Wang H.Y."/>
            <person name="Lin C.I."/>
            <person name="Wu C.S."/>
            <person name="Ke H.M."/>
            <person name="Chang L.Y."/>
            <person name="Hsu C.Y."/>
            <person name="Yang H.T."/>
            <person name="Sudianto E."/>
            <person name="Hsu M.H."/>
            <person name="Wu K.P."/>
            <person name="Wang L.N."/>
            <person name="Leebens-Mack J.H."/>
            <person name="Tsai I.J."/>
        </authorList>
    </citation>
    <scope>NUCLEOTIDE SEQUENCE [LARGE SCALE GENOMIC DNA]</scope>
    <source>
        <strain evidence="3">cv. Chaw 1501</strain>
        <tissue evidence="2">Young leaves</tissue>
    </source>
</reference>
<organism evidence="2 3">
    <name type="scientific">Cinnamomum micranthum f. kanehirae</name>
    <dbReference type="NCBI Taxonomy" id="337451"/>
    <lineage>
        <taxon>Eukaryota</taxon>
        <taxon>Viridiplantae</taxon>
        <taxon>Streptophyta</taxon>
        <taxon>Embryophyta</taxon>
        <taxon>Tracheophyta</taxon>
        <taxon>Spermatophyta</taxon>
        <taxon>Magnoliopsida</taxon>
        <taxon>Magnoliidae</taxon>
        <taxon>Laurales</taxon>
        <taxon>Lauraceae</taxon>
        <taxon>Cinnamomum</taxon>
    </lineage>
</organism>
<dbReference type="Proteomes" id="UP000283530">
    <property type="component" value="Unassembled WGS sequence"/>
</dbReference>
<feature type="region of interest" description="Disordered" evidence="1">
    <location>
        <begin position="1"/>
        <end position="24"/>
    </location>
</feature>
<comment type="caution">
    <text evidence="2">The sequence shown here is derived from an EMBL/GenBank/DDBJ whole genome shotgun (WGS) entry which is preliminary data.</text>
</comment>
<proteinExistence type="predicted"/>
<evidence type="ECO:0000313" key="2">
    <source>
        <dbReference type="EMBL" id="RWR73113.1"/>
    </source>
</evidence>
<gene>
    <name evidence="2" type="ORF">CKAN_00136600</name>
</gene>
<sequence length="174" mass="20150">MVRERGRGQRHGKREEGIKESELRRERRSKYVLSDLDKEILEGFYKYYNSRAGGKGDRRPGMMQHLARLDPEFGMQKSVGHSFTSYMRIITLFFSSVIRIKIAGNSTTAQRVTTMKSNPQVVLSKTQIDNLVRNRRKSKNMNLNDALDLFDKMLVMKPPISILSFNHSTVKFCC</sequence>
<accession>A0A3S3M4I3</accession>
<keyword evidence="3" id="KW-1185">Reference proteome</keyword>
<evidence type="ECO:0000313" key="3">
    <source>
        <dbReference type="Proteomes" id="UP000283530"/>
    </source>
</evidence>
<name>A0A3S3M4I3_9MAGN</name>
<protein>
    <submittedName>
        <fullName evidence="2">Uncharacterized protein</fullName>
    </submittedName>
</protein>
<evidence type="ECO:0000256" key="1">
    <source>
        <dbReference type="SAM" id="MobiDB-lite"/>
    </source>
</evidence>
<dbReference type="AlphaFoldDB" id="A0A3S3M4I3"/>
<dbReference type="EMBL" id="QPKB01000001">
    <property type="protein sequence ID" value="RWR73113.1"/>
    <property type="molecule type" value="Genomic_DNA"/>
</dbReference>